<dbReference type="PRINTS" id="PR00411">
    <property type="entry name" value="PNDRDTASEI"/>
</dbReference>
<dbReference type="Pfam" id="PF07992">
    <property type="entry name" value="Pyr_redox_2"/>
    <property type="match status" value="1"/>
</dbReference>
<evidence type="ECO:0000256" key="7">
    <source>
        <dbReference type="ARBA" id="ARBA00023284"/>
    </source>
</evidence>
<keyword evidence="5 10" id="KW-0560">Oxidoreductase</keyword>
<dbReference type="SUPFAM" id="SSF55424">
    <property type="entry name" value="FAD/NAD-linked reductases, dimerisation (C-terminal) domain"/>
    <property type="match status" value="1"/>
</dbReference>
<dbReference type="PRINTS" id="PR00368">
    <property type="entry name" value="FADPNR"/>
</dbReference>
<feature type="binding site" evidence="8">
    <location>
        <position position="205"/>
    </location>
    <ligand>
        <name>NAD(+)</name>
        <dbReference type="ChEBI" id="CHEBI:57540"/>
    </ligand>
</feature>
<keyword evidence="2 10" id="KW-0285">Flavoprotein</keyword>
<evidence type="ECO:0000256" key="8">
    <source>
        <dbReference type="PIRSR" id="PIRSR000350-3"/>
    </source>
</evidence>
<dbReference type="RefSeq" id="WP_090593128.1">
    <property type="nucleotide sequence ID" value="NZ_LT629688.1"/>
</dbReference>
<dbReference type="Proteomes" id="UP000198546">
    <property type="component" value="Chromosome i"/>
</dbReference>
<dbReference type="GO" id="GO:0050660">
    <property type="term" value="F:flavin adenine dinucleotide binding"/>
    <property type="evidence" value="ECO:0007669"/>
    <property type="project" value="TreeGrafter"/>
</dbReference>
<evidence type="ECO:0000313" key="14">
    <source>
        <dbReference type="Proteomes" id="UP000198546"/>
    </source>
</evidence>
<dbReference type="InterPro" id="IPR023753">
    <property type="entry name" value="FAD/NAD-binding_dom"/>
</dbReference>
<dbReference type="SUPFAM" id="SSF51905">
    <property type="entry name" value="FAD/NAD(P)-binding domain"/>
    <property type="match status" value="1"/>
</dbReference>
<comment type="cofactor">
    <cofactor evidence="8">
        <name>FAD</name>
        <dbReference type="ChEBI" id="CHEBI:57692"/>
    </cofactor>
    <text evidence="8">Binds 1 FAD per subunit.</text>
</comment>
<keyword evidence="3 8" id="KW-0274">FAD</keyword>
<evidence type="ECO:0000256" key="5">
    <source>
        <dbReference type="ARBA" id="ARBA00023002"/>
    </source>
</evidence>
<feature type="binding site" evidence="8">
    <location>
        <position position="306"/>
    </location>
    <ligand>
        <name>FAD</name>
        <dbReference type="ChEBI" id="CHEBI:57692"/>
    </ligand>
</feature>
<feature type="binding site" evidence="8">
    <location>
        <begin position="182"/>
        <end position="189"/>
    </location>
    <ligand>
        <name>NAD(+)</name>
        <dbReference type="ChEBI" id="CHEBI:57540"/>
    </ligand>
</feature>
<feature type="binding site" evidence="8">
    <location>
        <begin position="145"/>
        <end position="147"/>
    </location>
    <ligand>
        <name>FAD</name>
        <dbReference type="ChEBI" id="CHEBI:57692"/>
    </ligand>
</feature>
<keyword evidence="8" id="KW-0547">Nucleotide-binding</keyword>
<evidence type="ECO:0000256" key="3">
    <source>
        <dbReference type="ARBA" id="ARBA00022827"/>
    </source>
</evidence>
<dbReference type="InterPro" id="IPR001100">
    <property type="entry name" value="Pyr_nuc-diS_OxRdtase"/>
</dbReference>
<evidence type="ECO:0000256" key="2">
    <source>
        <dbReference type="ARBA" id="ARBA00022630"/>
    </source>
</evidence>
<feature type="binding site" evidence="8">
    <location>
        <position position="58"/>
    </location>
    <ligand>
        <name>FAD</name>
        <dbReference type="ChEBI" id="CHEBI:57692"/>
    </ligand>
</feature>
<dbReference type="Gene3D" id="3.30.390.30">
    <property type="match status" value="1"/>
</dbReference>
<comment type="similarity">
    <text evidence="1 10">Belongs to the class-I pyridine nucleotide-disulfide oxidoreductase family.</text>
</comment>
<dbReference type="Gene3D" id="3.50.50.60">
    <property type="entry name" value="FAD/NAD(P)-binding domain"/>
    <property type="match status" value="2"/>
</dbReference>
<dbReference type="InterPro" id="IPR004099">
    <property type="entry name" value="Pyr_nucl-diS_OxRdtase_dimer"/>
</dbReference>
<proteinExistence type="inferred from homology"/>
<evidence type="ECO:0000256" key="1">
    <source>
        <dbReference type="ARBA" id="ARBA00007532"/>
    </source>
</evidence>
<evidence type="ECO:0000256" key="10">
    <source>
        <dbReference type="RuleBase" id="RU003691"/>
    </source>
</evidence>
<feature type="domain" description="FAD/NAD(P)-binding" evidence="12">
    <location>
        <begin position="12"/>
        <end position="319"/>
    </location>
</feature>
<dbReference type="PANTHER" id="PTHR43014:SF2">
    <property type="entry name" value="MERCURIC REDUCTASE"/>
    <property type="match status" value="1"/>
</dbReference>
<evidence type="ECO:0000313" key="13">
    <source>
        <dbReference type="EMBL" id="SDD94298.1"/>
    </source>
</evidence>
<sequence length="482" mass="49550">MPTSSARPDEVELVVVGGGTAGILTATTAAALGARVVMIERAPAPGGDCLWTGCVPSKSLLSAARSVAAVRAGAHGLPGATGDVDLGSVLAAVQAAIDRIAPDDSVETLTAAGVEVRRGTARFTGPRSLEVDGVPVGFDQAVVATGSEPRLPAVPGLAELAPLTSDTVWGLETLPARLLVLGGGSIGCELAQAFARLGSHVVLAEVGPRLLPQEDADAAELVRHALTFDGVDVRFGAAAVGVTAGGVTLADGSTARADRVLVAVGRSPRTAGLGLEAAGVAVDGQGRVLVDDHLRTSNPAVWAAGDVTPHPQYTHLAGVHGSVVAANAVLGLRRRASAVLVPRVTFTDPEVAAVGLSPEQGRTQGRRVVRVEHRAVDRAVAEQRTDGFTTLVLDRRRRVVGALVVGPRAGETIGEAALAVQRRVSVSALVGVTHPYPTFNDGLWNAAVGEYRSWLGGRPVRSVLDALRRIRRARRQAGRRLG</sequence>
<dbReference type="GO" id="GO:0003955">
    <property type="term" value="F:NAD(P)H dehydrogenase (quinone) activity"/>
    <property type="evidence" value="ECO:0007669"/>
    <property type="project" value="TreeGrafter"/>
</dbReference>
<feature type="disulfide bond" description="Redox-active" evidence="9">
    <location>
        <begin position="49"/>
        <end position="54"/>
    </location>
</feature>
<keyword evidence="14" id="KW-1185">Reference proteome</keyword>
<dbReference type="STRING" id="675864.SAMN04489747_2109"/>
<reference evidence="13 14" key="1">
    <citation type="submission" date="2016-10" db="EMBL/GenBank/DDBJ databases">
        <authorList>
            <person name="de Groot N.N."/>
        </authorList>
    </citation>
    <scope>NUCLEOTIDE SEQUENCE [LARGE SCALE GENOMIC DNA]</scope>
    <source>
        <strain evidence="13 14">MON 2.2</strain>
    </source>
</reference>
<keyword evidence="8" id="KW-0520">NAD</keyword>
<dbReference type="InterPro" id="IPR036188">
    <property type="entry name" value="FAD/NAD-bd_sf"/>
</dbReference>
<protein>
    <submittedName>
        <fullName evidence="13">Pyruvate/2-oxoglutarate dehydrogenase complex, dihydrolipoamide dehydrogenase (E3) component</fullName>
    </submittedName>
</protein>
<evidence type="ECO:0000256" key="4">
    <source>
        <dbReference type="ARBA" id="ARBA00022857"/>
    </source>
</evidence>
<evidence type="ECO:0000256" key="9">
    <source>
        <dbReference type="PIRSR" id="PIRSR000350-4"/>
    </source>
</evidence>
<evidence type="ECO:0000259" key="12">
    <source>
        <dbReference type="Pfam" id="PF07992"/>
    </source>
</evidence>
<dbReference type="InterPro" id="IPR016156">
    <property type="entry name" value="FAD/NAD-linked_Rdtase_dimer_sf"/>
</dbReference>
<dbReference type="InterPro" id="IPR012999">
    <property type="entry name" value="Pyr_OxRdtase_I_AS"/>
</dbReference>
<keyword evidence="13" id="KW-0670">Pyruvate</keyword>
<keyword evidence="7 10" id="KW-0676">Redox-active center</keyword>
<dbReference type="GO" id="GO:0016668">
    <property type="term" value="F:oxidoreductase activity, acting on a sulfur group of donors, NAD(P) as acceptor"/>
    <property type="evidence" value="ECO:0007669"/>
    <property type="project" value="InterPro"/>
</dbReference>
<keyword evidence="6" id="KW-1015">Disulfide bond</keyword>
<dbReference type="PROSITE" id="PS00076">
    <property type="entry name" value="PYRIDINE_REDOX_1"/>
    <property type="match status" value="1"/>
</dbReference>
<dbReference type="Pfam" id="PF02852">
    <property type="entry name" value="Pyr_redox_dim"/>
    <property type="match status" value="1"/>
</dbReference>
<dbReference type="PANTHER" id="PTHR43014">
    <property type="entry name" value="MERCURIC REDUCTASE"/>
    <property type="match status" value="1"/>
</dbReference>
<name>A0A1G6YVC9_9ACTN</name>
<accession>A0A1G6YVC9</accession>
<dbReference type="AlphaFoldDB" id="A0A1G6YVC9"/>
<evidence type="ECO:0000256" key="6">
    <source>
        <dbReference type="ARBA" id="ARBA00023157"/>
    </source>
</evidence>
<evidence type="ECO:0000259" key="11">
    <source>
        <dbReference type="Pfam" id="PF02852"/>
    </source>
</evidence>
<feature type="binding site" evidence="8">
    <location>
        <position position="265"/>
    </location>
    <ligand>
        <name>NAD(+)</name>
        <dbReference type="ChEBI" id="CHEBI:57540"/>
    </ligand>
</feature>
<dbReference type="OrthoDB" id="4763248at2"/>
<feature type="domain" description="Pyridine nucleotide-disulphide oxidoreductase dimerisation" evidence="11">
    <location>
        <begin position="341"/>
        <end position="446"/>
    </location>
</feature>
<gene>
    <name evidence="13" type="ORF">SAMN04489747_2109</name>
</gene>
<dbReference type="EMBL" id="LT629688">
    <property type="protein sequence ID" value="SDD94298.1"/>
    <property type="molecule type" value="Genomic_DNA"/>
</dbReference>
<dbReference type="PIRSF" id="PIRSF000350">
    <property type="entry name" value="Mercury_reductase_MerA"/>
    <property type="match status" value="1"/>
</dbReference>
<organism evidence="13 14">
    <name type="scientific">Auraticoccus monumenti</name>
    <dbReference type="NCBI Taxonomy" id="675864"/>
    <lineage>
        <taxon>Bacteria</taxon>
        <taxon>Bacillati</taxon>
        <taxon>Actinomycetota</taxon>
        <taxon>Actinomycetes</taxon>
        <taxon>Propionibacteriales</taxon>
        <taxon>Propionibacteriaceae</taxon>
        <taxon>Auraticoccus</taxon>
    </lineage>
</organism>
<keyword evidence="4" id="KW-0521">NADP</keyword>